<evidence type="ECO:0008006" key="9">
    <source>
        <dbReference type="Google" id="ProtNLM"/>
    </source>
</evidence>
<proteinExistence type="predicted"/>
<dbReference type="GO" id="GO:0003677">
    <property type="term" value="F:DNA binding"/>
    <property type="evidence" value="ECO:0007669"/>
    <property type="project" value="UniProtKB-KW"/>
</dbReference>
<comment type="caution">
    <text evidence="7">The sequence shown here is derived from an EMBL/GenBank/DDBJ whole genome shotgun (WGS) entry which is preliminary data.</text>
</comment>
<evidence type="ECO:0000256" key="3">
    <source>
        <dbReference type="ARBA" id="ARBA00023015"/>
    </source>
</evidence>
<keyword evidence="2" id="KW-0862">Zinc</keyword>
<evidence type="ECO:0000313" key="7">
    <source>
        <dbReference type="EMBL" id="OKL57487.1"/>
    </source>
</evidence>
<reference evidence="7 8" key="1">
    <citation type="submission" date="2015-06" db="EMBL/GenBank/DDBJ databases">
        <title>Talaromyces atroroseus IBT 11181 draft genome.</title>
        <authorList>
            <person name="Rasmussen K.B."/>
            <person name="Rasmussen S."/>
            <person name="Petersen B."/>
            <person name="Sicheritz-Ponten T."/>
            <person name="Mortensen U.H."/>
            <person name="Thrane U."/>
        </authorList>
    </citation>
    <scope>NUCLEOTIDE SEQUENCE [LARGE SCALE GENOMIC DNA]</scope>
    <source>
        <strain evidence="7 8">IBT 11181</strain>
    </source>
</reference>
<dbReference type="CDD" id="cd12148">
    <property type="entry name" value="fungal_TF_MHR"/>
    <property type="match status" value="1"/>
</dbReference>
<protein>
    <recommendedName>
        <fullName evidence="9">Transcription factor domain-containing protein</fullName>
    </recommendedName>
</protein>
<keyword evidence="4" id="KW-0238">DNA-binding</keyword>
<evidence type="ECO:0000313" key="8">
    <source>
        <dbReference type="Proteomes" id="UP000214365"/>
    </source>
</evidence>
<dbReference type="EMBL" id="LFMY01000011">
    <property type="protein sequence ID" value="OKL57487.1"/>
    <property type="molecule type" value="Genomic_DNA"/>
</dbReference>
<keyword evidence="6" id="KW-0539">Nucleus</keyword>
<evidence type="ECO:0000256" key="4">
    <source>
        <dbReference type="ARBA" id="ARBA00023125"/>
    </source>
</evidence>
<keyword evidence="3" id="KW-0805">Transcription regulation</keyword>
<dbReference type="OrthoDB" id="2154091at2759"/>
<dbReference type="RefSeq" id="XP_020117608.1">
    <property type="nucleotide sequence ID" value="XM_020261953.1"/>
</dbReference>
<accession>A0A225AVH9</accession>
<keyword evidence="8" id="KW-1185">Reference proteome</keyword>
<sequence>MPSTGSSPQPPHVYYFNLQYHTLKIMLHRPFIRVQPSMEALGNLQHTPMSHLQSATFSAIRVTWIINSFRKLYPLHRLSPLAVHSLSMASLIYLFNASSHDSELRQRSLKLKSINFQILDQMSSTTKCSIEAIKILTSMIEKATDAPARDPCEVSGQLDSMGTIKSPALVHPIPTYEPAIPTAPEQLGAGTRSENQSTVDEDMDWFDLPLSDVFLVDGVSWDDVINGELW</sequence>
<dbReference type="PANTHER" id="PTHR31313:SF81">
    <property type="entry name" value="TY1 ENHANCER ACTIVATOR"/>
    <property type="match status" value="1"/>
</dbReference>
<dbReference type="PANTHER" id="PTHR31313">
    <property type="entry name" value="TY1 ENHANCER ACTIVATOR"/>
    <property type="match status" value="1"/>
</dbReference>
<dbReference type="STRING" id="1441469.A0A225AVH9"/>
<name>A0A225AVH9_TALAT</name>
<evidence type="ECO:0000256" key="2">
    <source>
        <dbReference type="ARBA" id="ARBA00022833"/>
    </source>
</evidence>
<evidence type="ECO:0000256" key="1">
    <source>
        <dbReference type="ARBA" id="ARBA00022723"/>
    </source>
</evidence>
<dbReference type="Proteomes" id="UP000214365">
    <property type="component" value="Unassembled WGS sequence"/>
</dbReference>
<dbReference type="GO" id="GO:0046872">
    <property type="term" value="F:metal ion binding"/>
    <property type="evidence" value="ECO:0007669"/>
    <property type="project" value="UniProtKB-KW"/>
</dbReference>
<keyword evidence="1" id="KW-0479">Metal-binding</keyword>
<organism evidence="7 8">
    <name type="scientific">Talaromyces atroroseus</name>
    <dbReference type="NCBI Taxonomy" id="1441469"/>
    <lineage>
        <taxon>Eukaryota</taxon>
        <taxon>Fungi</taxon>
        <taxon>Dikarya</taxon>
        <taxon>Ascomycota</taxon>
        <taxon>Pezizomycotina</taxon>
        <taxon>Eurotiomycetes</taxon>
        <taxon>Eurotiomycetidae</taxon>
        <taxon>Eurotiales</taxon>
        <taxon>Trichocomaceae</taxon>
        <taxon>Talaromyces</taxon>
        <taxon>Talaromyces sect. Trachyspermi</taxon>
    </lineage>
</organism>
<evidence type="ECO:0000256" key="6">
    <source>
        <dbReference type="ARBA" id="ARBA00023242"/>
    </source>
</evidence>
<dbReference type="GeneID" id="31006811"/>
<gene>
    <name evidence="7" type="ORF">UA08_07055</name>
</gene>
<evidence type="ECO:0000256" key="5">
    <source>
        <dbReference type="ARBA" id="ARBA00023163"/>
    </source>
</evidence>
<keyword evidence="5" id="KW-0804">Transcription</keyword>
<dbReference type="InterPro" id="IPR051615">
    <property type="entry name" value="Transcr_Regulatory_Elem"/>
</dbReference>
<dbReference type="AlphaFoldDB" id="A0A225AVH9"/>